<dbReference type="InterPro" id="IPR019257">
    <property type="entry name" value="MeTrfase_dom"/>
</dbReference>
<dbReference type="Pfam" id="PF00550">
    <property type="entry name" value="PP-binding"/>
    <property type="match status" value="3"/>
</dbReference>
<feature type="domain" description="Carrier" evidence="7">
    <location>
        <begin position="3172"/>
        <end position="3248"/>
    </location>
</feature>
<dbReference type="InterPro" id="IPR009081">
    <property type="entry name" value="PP-bd_ACP"/>
</dbReference>
<dbReference type="InterPro" id="IPR020845">
    <property type="entry name" value="AMP-binding_CS"/>
</dbReference>
<dbReference type="Gene3D" id="3.30.300.30">
    <property type="match status" value="3"/>
</dbReference>
<dbReference type="InterPro" id="IPR036736">
    <property type="entry name" value="ACP-like_sf"/>
</dbReference>
<evidence type="ECO:0000313" key="9">
    <source>
        <dbReference type="Proteomes" id="UP000662466"/>
    </source>
</evidence>
<keyword evidence="4" id="KW-0677">Repeat</keyword>
<dbReference type="InterPro" id="IPR001242">
    <property type="entry name" value="Condensation_dom"/>
</dbReference>
<dbReference type="PROSITE" id="PS50075">
    <property type="entry name" value="CARRIER"/>
    <property type="match status" value="3"/>
</dbReference>
<dbReference type="Gene3D" id="1.10.1200.10">
    <property type="entry name" value="ACP-like"/>
    <property type="match status" value="3"/>
</dbReference>
<dbReference type="SUPFAM" id="SSF52777">
    <property type="entry name" value="CoA-dependent acyltransferases"/>
    <property type="match status" value="11"/>
</dbReference>
<dbReference type="Gene3D" id="3.30.559.10">
    <property type="entry name" value="Chloramphenicol acetyltransferase-like domain"/>
    <property type="match status" value="5"/>
</dbReference>
<dbReference type="Pfam" id="PF10017">
    <property type="entry name" value="Methyltransf_33"/>
    <property type="match status" value="1"/>
</dbReference>
<evidence type="ECO:0000256" key="3">
    <source>
        <dbReference type="ARBA" id="ARBA00022598"/>
    </source>
</evidence>
<evidence type="ECO:0000256" key="1">
    <source>
        <dbReference type="ARBA" id="ARBA00022450"/>
    </source>
</evidence>
<dbReference type="NCBIfam" id="TIGR01733">
    <property type="entry name" value="AA-adenyl-dom"/>
    <property type="match status" value="3"/>
</dbReference>
<name>A0A8H6UXD3_9EURO</name>
<comment type="similarity">
    <text evidence="6">Belongs to the NRP synthetase family.</text>
</comment>
<dbReference type="FunFam" id="3.30.559.30:FF:000002">
    <property type="entry name" value="Nonribosomal peptide synthase Pes1"/>
    <property type="match status" value="1"/>
</dbReference>
<accession>A0A8H6UXD3</accession>
<dbReference type="PROSITE" id="PS00455">
    <property type="entry name" value="AMP_BINDING"/>
    <property type="match status" value="2"/>
</dbReference>
<dbReference type="Gene3D" id="3.30.559.30">
    <property type="entry name" value="Nonribosomal peptide synthetase, condensation domain"/>
    <property type="match status" value="6"/>
</dbReference>
<keyword evidence="5" id="KW-0843">Virulence</keyword>
<dbReference type="PANTHER" id="PTHR45527">
    <property type="entry name" value="NONRIBOSOMAL PEPTIDE SYNTHETASE"/>
    <property type="match status" value="1"/>
</dbReference>
<dbReference type="InterPro" id="IPR023213">
    <property type="entry name" value="CAT-like_dom_sf"/>
</dbReference>
<organism evidence="8 9">
    <name type="scientific">Aspergillus hiratsukae</name>
    <dbReference type="NCBI Taxonomy" id="1194566"/>
    <lineage>
        <taxon>Eukaryota</taxon>
        <taxon>Fungi</taxon>
        <taxon>Dikarya</taxon>
        <taxon>Ascomycota</taxon>
        <taxon>Pezizomycotina</taxon>
        <taxon>Eurotiomycetes</taxon>
        <taxon>Eurotiomycetidae</taxon>
        <taxon>Eurotiales</taxon>
        <taxon>Aspergillaceae</taxon>
        <taxon>Aspergillus</taxon>
        <taxon>Aspergillus subgen. Fumigati</taxon>
    </lineage>
</organism>
<dbReference type="InterPro" id="IPR010071">
    <property type="entry name" value="AA_adenyl_dom"/>
</dbReference>
<dbReference type="EMBL" id="JACBAF010002102">
    <property type="protein sequence ID" value="KAF7167699.1"/>
    <property type="molecule type" value="Genomic_DNA"/>
</dbReference>
<dbReference type="InterPro" id="IPR000873">
    <property type="entry name" value="AMP-dep_synth/lig_dom"/>
</dbReference>
<dbReference type="SMART" id="SM00823">
    <property type="entry name" value="PKS_PP"/>
    <property type="match status" value="3"/>
</dbReference>
<dbReference type="GO" id="GO:0016874">
    <property type="term" value="F:ligase activity"/>
    <property type="evidence" value="ECO:0007669"/>
    <property type="project" value="UniProtKB-KW"/>
</dbReference>
<dbReference type="PROSITE" id="PS00012">
    <property type="entry name" value="PHOSPHOPANTETHEINE"/>
    <property type="match status" value="2"/>
</dbReference>
<dbReference type="InterPro" id="IPR006162">
    <property type="entry name" value="Ppantetheine_attach_site"/>
</dbReference>
<dbReference type="InterPro" id="IPR042099">
    <property type="entry name" value="ANL_N_sf"/>
</dbReference>
<dbReference type="CDD" id="cd19542">
    <property type="entry name" value="CT_NRPS-like"/>
    <property type="match status" value="1"/>
</dbReference>
<dbReference type="SUPFAM" id="SSF47336">
    <property type="entry name" value="ACP-like"/>
    <property type="match status" value="3"/>
</dbReference>
<proteinExistence type="inferred from homology"/>
<dbReference type="InterPro" id="IPR017805">
    <property type="entry name" value="SAM_MeTrfase_EasF-type_put"/>
</dbReference>
<dbReference type="InterPro" id="IPR020806">
    <property type="entry name" value="PKS_PP-bd"/>
</dbReference>
<dbReference type="InterPro" id="IPR029063">
    <property type="entry name" value="SAM-dependent_MTases_sf"/>
</dbReference>
<dbReference type="FunFam" id="3.30.300.30:FF:000015">
    <property type="entry name" value="Nonribosomal peptide synthase SidD"/>
    <property type="match status" value="3"/>
</dbReference>
<feature type="domain" description="Carrier" evidence="7">
    <location>
        <begin position="4243"/>
        <end position="4316"/>
    </location>
</feature>
<dbReference type="Pfam" id="PF00501">
    <property type="entry name" value="AMP-binding"/>
    <property type="match status" value="3"/>
</dbReference>
<dbReference type="GO" id="GO:0031177">
    <property type="term" value="F:phosphopantetheine binding"/>
    <property type="evidence" value="ECO:0007669"/>
    <property type="project" value="InterPro"/>
</dbReference>
<protein>
    <recommendedName>
        <fullName evidence="7">Carrier domain-containing protein</fullName>
    </recommendedName>
</protein>
<feature type="domain" description="Carrier" evidence="7">
    <location>
        <begin position="1415"/>
        <end position="1491"/>
    </location>
</feature>
<dbReference type="CDD" id="cd19545">
    <property type="entry name" value="FUM14_C_NRPS-like"/>
    <property type="match status" value="2"/>
</dbReference>
<dbReference type="NCBIfam" id="NF003417">
    <property type="entry name" value="PRK04813.1"/>
    <property type="match status" value="3"/>
</dbReference>
<keyword evidence="2" id="KW-0597">Phosphoprotein</keyword>
<comment type="caution">
    <text evidence="8">The sequence shown here is derived from an EMBL/GenBank/DDBJ whole genome shotgun (WGS) entry which is preliminary data.</text>
</comment>
<dbReference type="GO" id="GO:0043041">
    <property type="term" value="P:amino acid activation for nonribosomal peptide biosynthetic process"/>
    <property type="evidence" value="ECO:0007669"/>
    <property type="project" value="TreeGrafter"/>
</dbReference>
<evidence type="ECO:0000256" key="5">
    <source>
        <dbReference type="ARBA" id="ARBA00023026"/>
    </source>
</evidence>
<evidence type="ECO:0000259" key="7">
    <source>
        <dbReference type="PROSITE" id="PS50075"/>
    </source>
</evidence>
<gene>
    <name evidence="8" type="ORF">CNMCM6106_003127</name>
</gene>
<dbReference type="Gene3D" id="3.40.50.150">
    <property type="entry name" value="Vaccinia Virus protein VP39"/>
    <property type="match status" value="1"/>
</dbReference>
<reference evidence="8" key="1">
    <citation type="submission" date="2020-06" db="EMBL/GenBank/DDBJ databases">
        <title>Draft genome sequences of strains closely related to Aspergillus parafelis and Aspergillus hiratsukae.</title>
        <authorList>
            <person name="Dos Santos R.A.C."/>
            <person name="Rivero-Menendez O."/>
            <person name="Steenwyk J.L."/>
            <person name="Mead M.E."/>
            <person name="Goldman G.H."/>
            <person name="Alastruey-Izquierdo A."/>
            <person name="Rokas A."/>
        </authorList>
    </citation>
    <scope>NUCLEOTIDE SEQUENCE</scope>
    <source>
        <strain evidence="8">CNM-CM6106</strain>
    </source>
</reference>
<dbReference type="Proteomes" id="UP000662466">
    <property type="component" value="Unassembled WGS sequence"/>
</dbReference>
<dbReference type="CDD" id="cd05918">
    <property type="entry name" value="A_NRPS_SidN3_like"/>
    <property type="match status" value="3"/>
</dbReference>
<evidence type="ECO:0000256" key="2">
    <source>
        <dbReference type="ARBA" id="ARBA00022553"/>
    </source>
</evidence>
<dbReference type="InterPro" id="IPR045851">
    <property type="entry name" value="AMP-bd_C_sf"/>
</dbReference>
<dbReference type="GO" id="GO:0005737">
    <property type="term" value="C:cytoplasm"/>
    <property type="evidence" value="ECO:0007669"/>
    <property type="project" value="TreeGrafter"/>
</dbReference>
<dbReference type="Pfam" id="PF00668">
    <property type="entry name" value="Condensation"/>
    <property type="match status" value="5"/>
</dbReference>
<keyword evidence="3" id="KW-0436">Ligase</keyword>
<dbReference type="SUPFAM" id="SSF56801">
    <property type="entry name" value="Acetyl-CoA synthetase-like"/>
    <property type="match status" value="3"/>
</dbReference>
<evidence type="ECO:0000313" key="8">
    <source>
        <dbReference type="EMBL" id="KAF7167699.1"/>
    </source>
</evidence>
<dbReference type="PANTHER" id="PTHR45527:SF3">
    <property type="entry name" value="SIDEROPHORE SYNTHETASE (EUROFUNG)"/>
    <property type="match status" value="1"/>
</dbReference>
<evidence type="ECO:0000256" key="4">
    <source>
        <dbReference type="ARBA" id="ARBA00022737"/>
    </source>
</evidence>
<evidence type="ECO:0000256" key="6">
    <source>
        <dbReference type="ARBA" id="ARBA00029454"/>
    </source>
</evidence>
<sequence length="4746" mass="523798">MPFQLRDIQQPRDGTSLFEQILSDLSSTPLKLPSLLLWDDDGLDLFDALTQTPSYYLHDKEMEILGQYAHEMADRIPSGSVLIELGCGSLRKTGAVLSALERKNKSIDYYALDVSPGELARSLTSLEARLGQSSGVRVHGLVGTYEDCIAWLTRNPWRQKSVDLVTLVWMGNSMANYSQTEASSVLHRFVDALQTSGVSCQFLVALDACQQERRIMEAYDHGQEALHNFILNGLRHANSVLGIETFCIDDWTCTCRFDVKDRMLKVYYIPCKDTELVYNGLRVPLQKGTEIEAINSGKWTVRDVQAIAKQAGLCVGDQWCDSECMYSISPSSMPSTGHISDSAYLMATSCSFPLLDAQRSEPAITRHIEVDLPSSGRAPAAEREKQLQELSLTVGDVSGHPQLKAMATVMKATDADADLTVTPFSLLDLPLTDDEKQRQIAALCGIEARLVQDAFPCTPLQAALIALTAPSPSNYIARKAMEVCEATDMERLARSWADVVATTPILRTRIVDLPGQGIVQVVVDEACQWRVEADLNVYLREDTEQQMGLGQPLARFGLVHDRGCGAKYFVLTVHHALYDGWLISLLLEALNKAYHGEERMVMTPFSAFIRAASSVNPESMRSFWKDQLEGLEAPIFPAVPTAISSPRTDSSASLQIDELRIDSGDTTVSTAIRAAWSILCAKYTDSGEVLFGAMVAGRQLPLVGVELVAGPTIATVPVRVIVDQGSTVEEFLQQVQRQVVETIPFEQSGLQHIRQISADADQACRFQTLLVVHPADPNGPGGALFTPASQPTKLSAIDTYALVFECKLLKAGVQAQINYDSRVMEKEQVTRLLQQFDHVLRQVCAGHKAIKIRELDILSQHDLLDIWKWNGQVPRASDICVHELISCTVNRQPQATAIDACDGQLSYGQLDVLSTRLAHRLVLLGVGPEVLVPLLFEKSKWTPVALLAVMKAGGAFVLLDPSHPLTRLESICGDVSAQIIVSSQGQAIKATDLAKTVIVVGSHEDCGHVDGKMTVSTTPQNTLYAIFTSGSTGKPKGALVQHNAFATNALAYNERVGLNSDVRILQFSSHSFDVCISDLLFTFIGGGCVCIPSDSESRNNLAGAATEYNANWADLTPSVLRTLSPRDVPTLKTVAYGGEAPSKADILAWSDTVRLINVYGPAECSVLATVQPRITAESDPLNIGSPIGGVCWVVDPTHSNRLAPVGAVGELVLEGPLLGQGYINDTGNMGQAFLSNPVWLVEGHAGYPGRQGRVYKTGDLVRYMSDGTLQFLGRKDTQVKLRGQRVELGEVEHHVEQLLADVCYKNGFDEAKLDVVAEIIRPQQTGRPTLVAFLSLHNTALSSSETVAALNRMTVDLDLKLAERLPAYMVPSAFIPVERIPLGSTGKTDRRQLRQMGLLELSSGIANDPVRKRRGPSTREECVLLEVWMDVLNLPAEAISVDSAFIRLGGDSITAMQVVSRCRARNIGITSGDVLRAQTIEKLARCCSSIRRETTVLDTHTTEEQPWGLSPAQCVFFDLHPEGLNHYNQSFFLRIRPPFSGHAIKAGVGTVVKHHPMLRARFERTERDGWQQHVARYSPDIFAFDEHRVDESGIRAIAQSRQERLNIRQGPVFAADVFQLPSEEQILLVSAHHLVVDLVSWRVIWHDLEQCLLGREHSITRPPASFQAWSRMLRETAQSLVPSQVLPFRIDTTGYSYWGLERTANTHDKCDTHVFSLDQDTTALLLGQSNQLLATELTDILLAMLVYSFRQVFVDRHVPPVFLEGHGRESLDGMEIDLSETVGWFTTIFPVQISCERGHSIVDIVKFAKDVRRSVPGKALPYYLSRYLTTAGRQAFKEHDNVEVLVNYHGIYQQLENDSSLLSLEDSPAIVSNFRESSLTTRRVGLLELEIGVRLGRLNISWGLHRHMRHQDQLRQWMKLFAESLRQASHELISGSRSFTLSDFPLLSISYNGLDQLQKTIADAGIAHHAVDDVYPCTPTQAGMLLSMEKGAASYMNHQVWRCVVPQTKGPVCPERLEAAWKCVVMHHSILRTVFVPLLEEDGMFAQVLIDDASIQVHTIQSESEDPVKPLKELGHPAFAPGQPNTRFTICQGFNGDVACRLDMNHGLNDGDSTSIVTSDLARAYEGVNLPPAPPFKELIQHLRRTPSVLREQYWISQLADVQSCLFPVRNVRTTSSSNQHGILSLDTTLSSKIHAFCLIRGITRSVFVQVAWALGLYWYTGMGDVCFGYMASGRDAPIDNIERMVGPLANILISRINVEDSLDEALTKTAAASVEHLAYQHVSLAKIQHHLRLGHLPLFNTCVTVREAEDSSKTAHLLTFQEMASDDPHEFAVAFGALLSPSTTELSLGYRKDLIEHSTAQELAWVLDMAIGHILQGDNSSKIPLSSRFFQYVVGENEAFAAAFWRRYFVGLDTRHFPSLPSPSYSPQATNSLSYLLAGFHWTSHRVSAPTAVHAAWAMLQASYTNTSDVVFGLCTKREGAALDKKGRGTMPLRVVIDWDSTAAQLLEGLEQQVLEMETFKGMGMHQIQRSSDEAEQGCQFQTLVGEQACDAVSDGTDQFGLVLQWSCKDEGLHLQVRFDPSMIEEPHIHRMLRQFEHLLRQLHTESTQRSKVKDISMASREDLQDIWTWNSSVPVTVEASMHDQITAIAQRQPDAPAVCAWDGELTYREVETLSTRLASHLVRTLDRGTIVPLCFEKSVWTPIAMMGVMKAGGCSLALDMTQPAARLAALMEQVQPRIVLSSAANEDLARQVAQVPVVVVDRPCLDRMTTVRTLPAVKPSDLLYIVFTSGSTGKPKGTLISHGNFASAAHHQRNAWRFGPGSRVFDAGSYAFDVAWGNVLHTLSSGGCICIPEAGAAKEDILGSLRKYRATQAEMTPSLARTLVPNNLPGLECFISSGEALDETVLQRWSKVTRILNAYGPAECSAVSTIAQLDSAVAKGNIGRGVGLITWIVSPRNGRDLAPLYGIGELWLEGPLVGQGYLDEPSKTAEAFIDNPHWLLQLGRQGRLYKTGDLVRYETDGSLIFIGRKDTQIKVRGQRVELAEVECHVRQVLHDRGIGVSMDDEKLHVLAEAIIPRDGSHPVLVAFVCLDSQDSSEYKAQRVRQITTGLDEALAKLVPAYMIPSAYIPIDELPLTASGKADRLKLQRYASSWTREDLALLASGEREKRPARTPEERTLQRLCSRVLGVSLDSLGLDDSFFRLGGDSIAAMKLVAMARQEGWTVTVANIFSHPKLSNLACTMRLLQSNTHVGPPPFALLSHASQEYVRKAIDESEMDYSMLEDAYPCTALQEGLIAMTIKDPDAYVCRMTFDLPRDVNLDHFRAAWDATADANPILRTRVIQTASGLMQAVVRGPNQWHTVAKLDKYLADDARKHMGIGRPLLRLGLIVEAGEAPCFVLTIHHALYDGFSLSLILQQVEAAYLGHGPQPQPFSRFVESILKVDKKGEKDFWISRFADLKAPAFPPLPAARYTSRSRMSFEYTIADYRQMSRDYTLSTLLRLAWAVLIAHHTDSNDVVYGETLTGRNAALADIDRLTGPTITTIPVRVQIERDQTIANALHKLQGDMTAAIPYEQAGIQNIRQMSSEAAAACNFQSHLGIQPLVEEPDATSMFARQQILTASDHFASYAFVLVCSLSSASRDIRVECTFDKDIVSQVEAERYIKQFENIFRQLCEDQQKRIRDLQVISPTDLSQLADWNSILPSTLNRTLHDLIMAHCLSQPDSTAISSWDGVVTYVELELISRTLAQCLMRNGVRPEMIVPLCFQRSKWSIISMVAVLRAGAACLLIDPTHPPDRIQDLIRQSQAAIALADPSNAELMKSMVGTVLAVSSDLFIGLRAEQDPTLPVVCPSNPAFIVFTSGSTGKPKGIILEHANLSTSIRDHGPGMGVNRQSRSLHFASYAFDASIYEVCTTLVSGGCVCVMSEHDRMNNLAAFIRNHNVTWATLTNSASNLLHPDEVPSLQTLVLGGEAVTQDVVKKWASKVTLINGYGPAEATICALGNIPEQGWKPGTFGHIVGGVGWVATPSDATKLAAIGAVGELLIEGPVLARGYLNNPEKTASSFLEDLPWLKRFRPGCKGRVYKSGDLVQYNPDGTLRFVGRKDTQVKLRGQRIELGEVEFNIRQCLPQVHNVAAEVIIPSGTNANPVLVAFVDLPATDADNDSLFVVLNEELRAVFFSAQAQLRGMVPGYMVPGIFIPLSHIPTSSSGKIDRRQLRDRASSLPRTEFDRFMADPGAKERPSTDLEERLQQILVSVSNLSTAEVGVKDNIFHLGADSITAMKMVTAARKQDISISVADVFRHPTISDLAGFYSKRTTGEPLTAPSVLPVSLFGFTSLESFTQTIDFSGLAFKARDIHDVLPASQGQVDRLLRPNYYFMLDFDRDIDHGRLEAACRALVQRHTILRTVFIPYQDKIIQIVLRNFTSPIPRLQADGDLVGFTESFCRRDNREVPMLRELITSFCIVQGKDQGTVLIVRLSHAQYDDAIEYSAHIRKWLAAGTPKAYEFWQRTLEASNMTYINNIGLADNRDCTKSVVDVGCTLPLPDPPHGITTATLVKSAWSLVLAQLTGDTDIVFGQTTSGRSSSEFDSENMVGLCINAIPVRVKYSAEWTLLDLLRHVQSQHIDSVPFELLELGDIVSHSTRWSRHARFGSIITHQNIDVDKPLAVGSTTCTMRMFHLPKPRSYVAVSTWPSDKHLQIVLTTSNQILSEPNAQKVVQRLGDMITTLGRCPDRPITTVIEMGKVDL</sequence>
<dbReference type="NCBIfam" id="TIGR03439">
    <property type="entry name" value="methyl_EasF"/>
    <property type="match status" value="1"/>
</dbReference>
<dbReference type="Gene3D" id="3.40.50.12780">
    <property type="entry name" value="N-terminal domain of ligase-like"/>
    <property type="match status" value="3"/>
</dbReference>
<dbReference type="FunFam" id="1.10.1200.10:FF:000005">
    <property type="entry name" value="Nonribosomal peptide synthetase 1"/>
    <property type="match status" value="1"/>
</dbReference>
<dbReference type="FunFam" id="3.40.50.12780:FF:000014">
    <property type="entry name" value="Nonribosomal peptide synthetase 1"/>
    <property type="match status" value="2"/>
</dbReference>
<keyword evidence="1" id="KW-0596">Phosphopantetheine</keyword>
<dbReference type="GO" id="GO:0044550">
    <property type="term" value="P:secondary metabolite biosynthetic process"/>
    <property type="evidence" value="ECO:0007669"/>
    <property type="project" value="TreeGrafter"/>
</dbReference>
<dbReference type="FunFam" id="3.30.559.10:FF:000016">
    <property type="entry name" value="Nonribosomal peptide synthase Pes1"/>
    <property type="match status" value="1"/>
</dbReference>
<dbReference type="FunFam" id="3.30.559.30:FF:000003">
    <property type="entry name" value="Nonribosomal peptide synthase SidD"/>
    <property type="match status" value="2"/>
</dbReference>
<dbReference type="CDD" id="cd19534">
    <property type="entry name" value="E_NRPS"/>
    <property type="match status" value="1"/>
</dbReference>